<evidence type="ECO:0000313" key="3">
    <source>
        <dbReference type="Proteomes" id="UP000823399"/>
    </source>
</evidence>
<dbReference type="InterPro" id="IPR000192">
    <property type="entry name" value="Aminotrans_V_dom"/>
</dbReference>
<dbReference type="SUPFAM" id="SSF53383">
    <property type="entry name" value="PLP-dependent transferases"/>
    <property type="match status" value="1"/>
</dbReference>
<proteinExistence type="predicted"/>
<dbReference type="AlphaFoldDB" id="A0A9P7JV00"/>
<gene>
    <name evidence="2" type="ORF">F5147DRAFT_753059</name>
</gene>
<evidence type="ECO:0000313" key="2">
    <source>
        <dbReference type="EMBL" id="KAG2109917.1"/>
    </source>
</evidence>
<dbReference type="GO" id="GO:0016740">
    <property type="term" value="F:transferase activity"/>
    <property type="evidence" value="ECO:0007669"/>
    <property type="project" value="UniProtKB-KW"/>
</dbReference>
<comment type="caution">
    <text evidence="2">The sequence shown here is derived from an EMBL/GenBank/DDBJ whole genome shotgun (WGS) entry which is preliminary data.</text>
</comment>
<dbReference type="Gene3D" id="3.90.1150.10">
    <property type="entry name" value="Aspartate Aminotransferase, domain 1"/>
    <property type="match status" value="1"/>
</dbReference>
<dbReference type="GeneID" id="64702491"/>
<dbReference type="RefSeq" id="XP_041293785.1">
    <property type="nucleotide sequence ID" value="XM_041440232.1"/>
</dbReference>
<dbReference type="InterPro" id="IPR015422">
    <property type="entry name" value="PyrdxlP-dep_Trfase_small"/>
</dbReference>
<dbReference type="Proteomes" id="UP000823399">
    <property type="component" value="Unassembled WGS sequence"/>
</dbReference>
<dbReference type="PANTHER" id="PTHR43586">
    <property type="entry name" value="CYSTEINE DESULFURASE"/>
    <property type="match status" value="1"/>
</dbReference>
<dbReference type="EMBL" id="JABBWM010000022">
    <property type="protein sequence ID" value="KAG2109917.1"/>
    <property type="molecule type" value="Genomic_DNA"/>
</dbReference>
<dbReference type="OrthoDB" id="420046at2759"/>
<evidence type="ECO:0000259" key="1">
    <source>
        <dbReference type="Pfam" id="PF00266"/>
    </source>
</evidence>
<sequence length="422" mass="46577">MAVLDISKARACFPSLRSGHIYADNAGGSRTAQAVIDRIVDYLSNTNAQLEAGYAAVNSQRVAEGSIAAVELFNATSLDEVGFGSSATMLLENIARALENDIQPGDELIIMYEHEANNGPWKRLAARRNAVVKYWHPIPVSAENPYSVTYRVEELLPLVSSRTRLAAITACSNILGSVIPMEETVKALRQRAKEQGAMKIEVALDCVAYASHRRIDVQKWDVDYCVISVYKVFGAHNAVAYVRPAALQTSFTSIVHDFLDVDDKPRKFQPDGPGQELVYGASAIVPYLKSLTPEDDLTASFNTIAKHEQEILTPLLRFLTDAKQVDRGVRIIGESEINFSRTSNVSFVVVGQNAIKSKDIVEAFNKKGGISIQCGYFGAYYLIDNLRPKLDMNDGVVRISFVHYNTIEEVEKIVDVLREVLA</sequence>
<organism evidence="2 3">
    <name type="scientific">Suillus discolor</name>
    <dbReference type="NCBI Taxonomy" id="1912936"/>
    <lineage>
        <taxon>Eukaryota</taxon>
        <taxon>Fungi</taxon>
        <taxon>Dikarya</taxon>
        <taxon>Basidiomycota</taxon>
        <taxon>Agaricomycotina</taxon>
        <taxon>Agaricomycetes</taxon>
        <taxon>Agaricomycetidae</taxon>
        <taxon>Boletales</taxon>
        <taxon>Suillineae</taxon>
        <taxon>Suillaceae</taxon>
        <taxon>Suillus</taxon>
    </lineage>
</organism>
<reference evidence="2" key="1">
    <citation type="journal article" date="2020" name="New Phytol.">
        <title>Comparative genomics reveals dynamic genome evolution in host specialist ectomycorrhizal fungi.</title>
        <authorList>
            <person name="Lofgren L.A."/>
            <person name="Nguyen N.H."/>
            <person name="Vilgalys R."/>
            <person name="Ruytinx J."/>
            <person name="Liao H.L."/>
            <person name="Branco S."/>
            <person name="Kuo A."/>
            <person name="LaButti K."/>
            <person name="Lipzen A."/>
            <person name="Andreopoulos W."/>
            <person name="Pangilinan J."/>
            <person name="Riley R."/>
            <person name="Hundley H."/>
            <person name="Na H."/>
            <person name="Barry K."/>
            <person name="Grigoriev I.V."/>
            <person name="Stajich J.E."/>
            <person name="Kennedy P.G."/>
        </authorList>
    </citation>
    <scope>NUCLEOTIDE SEQUENCE</scope>
    <source>
        <strain evidence="2">FC423</strain>
    </source>
</reference>
<keyword evidence="2" id="KW-0808">Transferase</keyword>
<protein>
    <submittedName>
        <fullName evidence="2">Pyridoxal phosphate-dependent transferase</fullName>
    </submittedName>
</protein>
<dbReference type="PANTHER" id="PTHR43586:SF21">
    <property type="entry name" value="PYRIDOXAL PHOSPHATE (PLP)-DEPENDENT ASPARTATE AMINOTRANSFERASE SUPERFAMILY"/>
    <property type="match status" value="1"/>
</dbReference>
<name>A0A9P7JV00_9AGAM</name>
<dbReference type="InterPro" id="IPR015424">
    <property type="entry name" value="PyrdxlP-dep_Trfase"/>
</dbReference>
<dbReference type="Pfam" id="PF00266">
    <property type="entry name" value="Aminotran_5"/>
    <property type="match status" value="1"/>
</dbReference>
<accession>A0A9P7JV00</accession>
<dbReference type="InterPro" id="IPR015421">
    <property type="entry name" value="PyrdxlP-dep_Trfase_major"/>
</dbReference>
<keyword evidence="3" id="KW-1185">Reference proteome</keyword>
<feature type="domain" description="Aminotransferase class V" evidence="1">
    <location>
        <begin position="21"/>
        <end position="412"/>
    </location>
</feature>
<dbReference type="Gene3D" id="3.40.640.10">
    <property type="entry name" value="Type I PLP-dependent aspartate aminotransferase-like (Major domain)"/>
    <property type="match status" value="1"/>
</dbReference>